<accession>A0A7Z7J0B1</accession>
<evidence type="ECO:0000313" key="2">
    <source>
        <dbReference type="Proteomes" id="UP000234345"/>
    </source>
</evidence>
<dbReference type="EMBL" id="OCZC01000069">
    <property type="protein sequence ID" value="SOO24920.1"/>
    <property type="molecule type" value="Genomic_DNA"/>
</dbReference>
<evidence type="ECO:0000313" key="1">
    <source>
        <dbReference type="EMBL" id="SOO24920.1"/>
    </source>
</evidence>
<organism evidence="1 2">
    <name type="scientific">Xanthomonas campestris pv. phaseoli</name>
    <dbReference type="NCBI Taxonomy" id="317013"/>
    <lineage>
        <taxon>Bacteria</taxon>
        <taxon>Pseudomonadati</taxon>
        <taxon>Pseudomonadota</taxon>
        <taxon>Gammaproteobacteria</taxon>
        <taxon>Lysobacterales</taxon>
        <taxon>Lysobacteraceae</taxon>
        <taxon>Xanthomonas</taxon>
    </lineage>
</organism>
<proteinExistence type="predicted"/>
<comment type="caution">
    <text evidence="1">The sequence shown here is derived from an EMBL/GenBank/DDBJ whole genome shotgun (WGS) entry which is preliminary data.</text>
</comment>
<reference evidence="1 2" key="1">
    <citation type="submission" date="2017-10" db="EMBL/GenBank/DDBJ databases">
        <authorList>
            <person name="Regsiter A."/>
            <person name="William W."/>
        </authorList>
    </citation>
    <scope>NUCLEOTIDE SEQUENCE [LARGE SCALE GENOMIC DNA]</scope>
    <source>
        <strain evidence="1 2">CFBP6991</strain>
    </source>
</reference>
<dbReference type="AlphaFoldDB" id="A0A7Z7J0B1"/>
<dbReference type="Proteomes" id="UP000234345">
    <property type="component" value="Unassembled WGS sequence"/>
</dbReference>
<protein>
    <submittedName>
        <fullName evidence="1">Uncharacterized protein</fullName>
    </submittedName>
</protein>
<sequence length="56" mass="6143">MRMSAGTVLIRLRDTWLPDNGYLPPDLASILIRAQAAPGEGMNHNSPEPRNSLSQI</sequence>
<name>A0A7Z7J0B1_XANCH</name>
<gene>
    <name evidence="1" type="ORF">XFF6991_420137</name>
</gene>